<dbReference type="InterPro" id="IPR053931">
    <property type="entry name" value="RapZ_C"/>
</dbReference>
<evidence type="ECO:0000256" key="1">
    <source>
        <dbReference type="ARBA" id="ARBA00022741"/>
    </source>
</evidence>
<gene>
    <name evidence="7" type="primary">rapZ</name>
    <name evidence="7" type="ORF">FVW20_01615</name>
</gene>
<keyword evidence="2 4" id="KW-0067">ATP-binding</keyword>
<evidence type="ECO:0000256" key="4">
    <source>
        <dbReference type="HAMAP-Rule" id="MF_00636"/>
    </source>
</evidence>
<feature type="binding site" evidence="4">
    <location>
        <begin position="65"/>
        <end position="68"/>
    </location>
    <ligand>
        <name>GTP</name>
        <dbReference type="ChEBI" id="CHEBI:37565"/>
    </ligand>
</feature>
<proteinExistence type="inferred from homology"/>
<name>A0ABS0J003_9BACT</name>
<evidence type="ECO:0000313" key="8">
    <source>
        <dbReference type="Proteomes" id="UP001194469"/>
    </source>
</evidence>
<dbReference type="Pfam" id="PF03668">
    <property type="entry name" value="RapZ-like_N"/>
    <property type="match status" value="1"/>
</dbReference>
<feature type="domain" description="RapZ C-terminal" evidence="6">
    <location>
        <begin position="172"/>
        <end position="291"/>
    </location>
</feature>
<dbReference type="InterPro" id="IPR027417">
    <property type="entry name" value="P-loop_NTPase"/>
</dbReference>
<feature type="binding site" evidence="4">
    <location>
        <begin position="13"/>
        <end position="20"/>
    </location>
    <ligand>
        <name>ATP</name>
        <dbReference type="ChEBI" id="CHEBI:30616"/>
    </ligand>
</feature>
<dbReference type="Proteomes" id="UP001194469">
    <property type="component" value="Unassembled WGS sequence"/>
</dbReference>
<keyword evidence="3 4" id="KW-0342">GTP-binding</keyword>
<dbReference type="InterPro" id="IPR053930">
    <property type="entry name" value="RapZ-like_N"/>
</dbReference>
<dbReference type="Pfam" id="PF22740">
    <property type="entry name" value="PapZ_C"/>
    <property type="match status" value="1"/>
</dbReference>
<sequence>MAAADFPVIIVTGLSGAGKSTVLNVLEDLRYFTVDGLPASLAPQMVTILNREALSHYQGLVLGMDLRESNFVRNLEKSLERLQGMGVRPAVVFIEANPAVLNRRYATTRRPHPLESEGMGLEQALEQERLRLAPVRETADLVVDTSSYSIHDLRRVIQKKWSTIQGRIRSLRINIVTFGFKYGVPVDADLVFDLRFLPNPYFVPDLRPLSGLDEPVAKYVLEAGHGDAFLAKLLDFLHFLLPQYETEGRYRLTIAIGCTGGRHRSVSVAQALLRALKKSDYAVSIEHRHMELG</sequence>
<reference evidence="7 8" key="1">
    <citation type="submission" date="2019-08" db="EMBL/GenBank/DDBJ databases">
        <authorList>
            <person name="Luo N."/>
        </authorList>
    </citation>
    <scope>NUCLEOTIDE SEQUENCE [LARGE SCALE GENOMIC DNA]</scope>
    <source>
        <strain evidence="7 8">NCIMB 9442</strain>
    </source>
</reference>
<evidence type="ECO:0000259" key="6">
    <source>
        <dbReference type="Pfam" id="PF22740"/>
    </source>
</evidence>
<evidence type="ECO:0000313" key="7">
    <source>
        <dbReference type="EMBL" id="MBG3875753.1"/>
    </source>
</evidence>
<evidence type="ECO:0000256" key="2">
    <source>
        <dbReference type="ARBA" id="ARBA00022840"/>
    </source>
</evidence>
<dbReference type="NCBIfam" id="NF003828">
    <property type="entry name" value="PRK05416.1"/>
    <property type="match status" value="1"/>
</dbReference>
<feature type="domain" description="RapZ-like N-terminal" evidence="5">
    <location>
        <begin position="8"/>
        <end position="162"/>
    </location>
</feature>
<keyword evidence="8" id="KW-1185">Reference proteome</keyword>
<organism evidence="7 8">
    <name type="scientific">Nitratidesulfovibrio oxamicus</name>
    <dbReference type="NCBI Taxonomy" id="32016"/>
    <lineage>
        <taxon>Bacteria</taxon>
        <taxon>Pseudomonadati</taxon>
        <taxon>Thermodesulfobacteriota</taxon>
        <taxon>Desulfovibrionia</taxon>
        <taxon>Desulfovibrionales</taxon>
        <taxon>Desulfovibrionaceae</taxon>
        <taxon>Nitratidesulfovibrio</taxon>
    </lineage>
</organism>
<evidence type="ECO:0000256" key="3">
    <source>
        <dbReference type="ARBA" id="ARBA00023134"/>
    </source>
</evidence>
<keyword evidence="1 4" id="KW-0547">Nucleotide-binding</keyword>
<dbReference type="EMBL" id="VRYY01000033">
    <property type="protein sequence ID" value="MBG3875753.1"/>
    <property type="molecule type" value="Genomic_DNA"/>
</dbReference>
<dbReference type="PIRSF" id="PIRSF005052">
    <property type="entry name" value="P-loopkin"/>
    <property type="match status" value="1"/>
</dbReference>
<dbReference type="PANTHER" id="PTHR30448:SF0">
    <property type="entry name" value="RNASE ADAPTER PROTEIN RAPZ"/>
    <property type="match status" value="1"/>
</dbReference>
<protein>
    <submittedName>
        <fullName evidence="7">RNase adapter RapZ</fullName>
    </submittedName>
</protein>
<comment type="caution">
    <text evidence="7">The sequence shown here is derived from an EMBL/GenBank/DDBJ whole genome shotgun (WGS) entry which is preliminary data.</text>
</comment>
<dbReference type="Gene3D" id="3.40.50.300">
    <property type="entry name" value="P-loop containing nucleotide triphosphate hydrolases"/>
    <property type="match status" value="1"/>
</dbReference>
<dbReference type="HAMAP" id="MF_00636">
    <property type="entry name" value="RapZ_like"/>
    <property type="match status" value="1"/>
</dbReference>
<accession>A0ABS0J003</accession>
<dbReference type="SUPFAM" id="SSF52540">
    <property type="entry name" value="P-loop containing nucleoside triphosphate hydrolases"/>
    <property type="match status" value="1"/>
</dbReference>
<evidence type="ECO:0000259" key="5">
    <source>
        <dbReference type="Pfam" id="PF03668"/>
    </source>
</evidence>
<dbReference type="InterPro" id="IPR005337">
    <property type="entry name" value="RapZ-like"/>
</dbReference>
<dbReference type="PANTHER" id="PTHR30448">
    <property type="entry name" value="RNASE ADAPTER PROTEIN RAPZ"/>
    <property type="match status" value="1"/>
</dbReference>